<name>A0A927JBY5_9ACTN</name>
<keyword evidence="4" id="KW-1185">Reference proteome</keyword>
<evidence type="ECO:0000313" key="4">
    <source>
        <dbReference type="Proteomes" id="UP000642993"/>
    </source>
</evidence>
<sequence>MGSIGTGQQDHAAGWERRGHGPREPVRLAVFQGELDATSHDELASTMRELLKAPDPIIVDLSGSRFCSASCIERIAEWAQRAKTMGIDFSIMAPRSIAQCFELFEPAPHVIPGHRPLTAGPERRFVHIYTV</sequence>
<dbReference type="Pfam" id="PF13466">
    <property type="entry name" value="STAS_2"/>
    <property type="match status" value="1"/>
</dbReference>
<reference evidence="3" key="1">
    <citation type="submission" date="2020-09" db="EMBL/GenBank/DDBJ databases">
        <title>Hoyosella lacisalsi sp. nov., a halotolerant actinobacterium isolated from soil of Lake Gudzhirganskoe.</title>
        <authorList>
            <person name="Yang Q."/>
            <person name="Guo P.Y."/>
            <person name="Liu S.W."/>
            <person name="Li F.N."/>
            <person name="Sun C.H."/>
        </authorList>
    </citation>
    <scope>NUCLEOTIDE SEQUENCE</scope>
    <source>
        <strain evidence="3">G463</strain>
    </source>
</reference>
<feature type="region of interest" description="Disordered" evidence="1">
    <location>
        <begin position="1"/>
        <end position="21"/>
    </location>
</feature>
<evidence type="ECO:0000313" key="3">
    <source>
        <dbReference type="EMBL" id="MBD8506456.1"/>
    </source>
</evidence>
<dbReference type="Gene3D" id="3.30.750.24">
    <property type="entry name" value="STAS domain"/>
    <property type="match status" value="1"/>
</dbReference>
<dbReference type="Proteomes" id="UP000642993">
    <property type="component" value="Unassembled WGS sequence"/>
</dbReference>
<organism evidence="3 4">
    <name type="scientific">Lolliginicoccus lacisalsi</name>
    <dbReference type="NCBI Taxonomy" id="2742202"/>
    <lineage>
        <taxon>Bacteria</taxon>
        <taxon>Bacillati</taxon>
        <taxon>Actinomycetota</taxon>
        <taxon>Actinomycetes</taxon>
        <taxon>Mycobacteriales</taxon>
        <taxon>Hoyosellaceae</taxon>
        <taxon>Lolliginicoccus</taxon>
    </lineage>
</organism>
<dbReference type="CDD" id="cd07043">
    <property type="entry name" value="STAS_anti-anti-sigma_factors"/>
    <property type="match status" value="1"/>
</dbReference>
<comment type="caution">
    <text evidence="3">The sequence shown here is derived from an EMBL/GenBank/DDBJ whole genome shotgun (WGS) entry which is preliminary data.</text>
</comment>
<protein>
    <submittedName>
        <fullName evidence="3">STAS domain-containing protein</fullName>
    </submittedName>
</protein>
<gene>
    <name evidence="3" type="ORF">HT102_08165</name>
</gene>
<dbReference type="InterPro" id="IPR058548">
    <property type="entry name" value="MlaB-like_STAS"/>
</dbReference>
<accession>A0A927JBY5</accession>
<dbReference type="SUPFAM" id="SSF52091">
    <property type="entry name" value="SpoIIaa-like"/>
    <property type="match status" value="1"/>
</dbReference>
<dbReference type="AlphaFoldDB" id="A0A927JBY5"/>
<dbReference type="InterPro" id="IPR036513">
    <property type="entry name" value="STAS_dom_sf"/>
</dbReference>
<feature type="domain" description="MlaB-like STAS" evidence="2">
    <location>
        <begin position="32"/>
        <end position="95"/>
    </location>
</feature>
<dbReference type="RefSeq" id="WP_192038931.1">
    <property type="nucleotide sequence ID" value="NZ_JACYWE010000004.1"/>
</dbReference>
<evidence type="ECO:0000259" key="2">
    <source>
        <dbReference type="Pfam" id="PF13466"/>
    </source>
</evidence>
<dbReference type="EMBL" id="JACYWE010000004">
    <property type="protein sequence ID" value="MBD8506456.1"/>
    <property type="molecule type" value="Genomic_DNA"/>
</dbReference>
<evidence type="ECO:0000256" key="1">
    <source>
        <dbReference type="SAM" id="MobiDB-lite"/>
    </source>
</evidence>
<proteinExistence type="predicted"/>